<dbReference type="SUPFAM" id="SSF46689">
    <property type="entry name" value="Homeodomain-like"/>
    <property type="match status" value="1"/>
</dbReference>
<dbReference type="Proteomes" id="UP000255355">
    <property type="component" value="Unassembled WGS sequence"/>
</dbReference>
<dbReference type="InterPro" id="IPR009057">
    <property type="entry name" value="Homeodomain-like_sf"/>
</dbReference>
<evidence type="ECO:0000313" key="6">
    <source>
        <dbReference type="Proteomes" id="UP000255355"/>
    </source>
</evidence>
<dbReference type="GO" id="GO:0043565">
    <property type="term" value="F:sequence-specific DNA binding"/>
    <property type="evidence" value="ECO:0007669"/>
    <property type="project" value="InterPro"/>
</dbReference>
<protein>
    <submittedName>
        <fullName evidence="5">AraC family transcriptional regulator</fullName>
    </submittedName>
</protein>
<dbReference type="SUPFAM" id="SSF52317">
    <property type="entry name" value="Class I glutamine amidotransferase-like"/>
    <property type="match status" value="1"/>
</dbReference>
<proteinExistence type="predicted"/>
<evidence type="ECO:0000256" key="1">
    <source>
        <dbReference type="ARBA" id="ARBA00023015"/>
    </source>
</evidence>
<dbReference type="PANTHER" id="PTHR43130:SF3">
    <property type="entry name" value="HTH-TYPE TRANSCRIPTIONAL REGULATOR RV1931C"/>
    <property type="match status" value="1"/>
</dbReference>
<gene>
    <name evidence="5" type="ORF">DFR68_12929</name>
</gene>
<evidence type="ECO:0000256" key="2">
    <source>
        <dbReference type="ARBA" id="ARBA00023163"/>
    </source>
</evidence>
<organism evidence="5 6">
    <name type="scientific">Nocardia mexicana</name>
    <dbReference type="NCBI Taxonomy" id="279262"/>
    <lineage>
        <taxon>Bacteria</taxon>
        <taxon>Bacillati</taxon>
        <taxon>Actinomycetota</taxon>
        <taxon>Actinomycetes</taxon>
        <taxon>Mycobacteriales</taxon>
        <taxon>Nocardiaceae</taxon>
        <taxon>Nocardia</taxon>
    </lineage>
</organism>
<name>A0A370GFZ4_9NOCA</name>
<evidence type="ECO:0000259" key="4">
    <source>
        <dbReference type="PROSITE" id="PS01124"/>
    </source>
</evidence>
<keyword evidence="2" id="KW-0804">Transcription</keyword>
<dbReference type="EMBL" id="QQAZ01000029">
    <property type="protein sequence ID" value="RDI42029.1"/>
    <property type="molecule type" value="Genomic_DNA"/>
</dbReference>
<keyword evidence="6" id="KW-1185">Reference proteome</keyword>
<dbReference type="SMART" id="SM00342">
    <property type="entry name" value="HTH_ARAC"/>
    <property type="match status" value="1"/>
</dbReference>
<dbReference type="InterPro" id="IPR052158">
    <property type="entry name" value="INH-QAR"/>
</dbReference>
<keyword evidence="1" id="KW-0805">Transcription regulation</keyword>
<sequence>MGNMDAAVLIVDDVADFGLAALLHTFDTANRLRSKLESAPPPWNIRYVAVGDSARTSNGFTVPTTPVSDLPDDVDLMIVPSVHITEPEPLIELVSSPVSVPILDAIRRAHSHGVHVAAACAATFYLAEAGVLNGSPTTTSWWLGPAFRRRYPAADLDEGRILCRGNRVTTAGAGLAHIDLALSFIHAQSPTLAELVPKYMTVGNRGNQVDFAIPEVVARGDSLTAEFERWVRSHLTDQFQLSRAARHLGVTARSLQRTLQGELGMSPMDFVDEIRLERATHLLGTTSLTVDAVATQVGYLSAAALRGLIRRRRGMSIAQIRTTHRTVCRPGSVRSGDEPAVSTARQGR</sequence>
<comment type="caution">
    <text evidence="5">The sequence shown here is derived from an EMBL/GenBank/DDBJ whole genome shotgun (WGS) entry which is preliminary data.</text>
</comment>
<dbReference type="AlphaFoldDB" id="A0A370GFZ4"/>
<evidence type="ECO:0000313" key="5">
    <source>
        <dbReference type="EMBL" id="RDI42029.1"/>
    </source>
</evidence>
<dbReference type="STRING" id="1210089.GCA_001613165_02663"/>
<dbReference type="GO" id="GO:0003700">
    <property type="term" value="F:DNA-binding transcription factor activity"/>
    <property type="evidence" value="ECO:0007669"/>
    <property type="project" value="InterPro"/>
</dbReference>
<dbReference type="PROSITE" id="PS01124">
    <property type="entry name" value="HTH_ARAC_FAMILY_2"/>
    <property type="match status" value="1"/>
</dbReference>
<evidence type="ECO:0000256" key="3">
    <source>
        <dbReference type="SAM" id="MobiDB-lite"/>
    </source>
</evidence>
<reference evidence="5 6" key="1">
    <citation type="submission" date="2018-07" db="EMBL/GenBank/DDBJ databases">
        <title>Genomic Encyclopedia of Type Strains, Phase IV (KMG-IV): sequencing the most valuable type-strain genomes for metagenomic binning, comparative biology and taxonomic classification.</title>
        <authorList>
            <person name="Goeker M."/>
        </authorList>
    </citation>
    <scope>NUCLEOTIDE SEQUENCE [LARGE SCALE GENOMIC DNA]</scope>
    <source>
        <strain evidence="5 6">DSM 44952</strain>
    </source>
</reference>
<feature type="region of interest" description="Disordered" evidence="3">
    <location>
        <begin position="328"/>
        <end position="348"/>
    </location>
</feature>
<accession>A0A370GFZ4</accession>
<dbReference type="Pfam" id="PF12833">
    <property type="entry name" value="HTH_18"/>
    <property type="match status" value="1"/>
</dbReference>
<dbReference type="InterPro" id="IPR018060">
    <property type="entry name" value="HTH_AraC"/>
</dbReference>
<dbReference type="PANTHER" id="PTHR43130">
    <property type="entry name" value="ARAC-FAMILY TRANSCRIPTIONAL REGULATOR"/>
    <property type="match status" value="1"/>
</dbReference>
<dbReference type="Gene3D" id="3.40.50.880">
    <property type="match status" value="1"/>
</dbReference>
<feature type="domain" description="HTH araC/xylS-type" evidence="4">
    <location>
        <begin position="225"/>
        <end position="323"/>
    </location>
</feature>
<dbReference type="InterPro" id="IPR029062">
    <property type="entry name" value="Class_I_gatase-like"/>
</dbReference>
<dbReference type="Gene3D" id="1.10.10.60">
    <property type="entry name" value="Homeodomain-like"/>
    <property type="match status" value="1"/>
</dbReference>